<accession>A0AAW8B4F3</accession>
<name>A0AAW8B4F3_9GAMM</name>
<dbReference type="AlphaFoldDB" id="A0AAW8B4F3"/>
<feature type="transmembrane region" description="Helical" evidence="3">
    <location>
        <begin position="54"/>
        <end position="74"/>
    </location>
</feature>
<evidence type="ECO:0000256" key="2">
    <source>
        <dbReference type="SAM" id="MobiDB-lite"/>
    </source>
</evidence>
<feature type="compositionally biased region" description="Basic and acidic residues" evidence="2">
    <location>
        <begin position="16"/>
        <end position="41"/>
    </location>
</feature>
<evidence type="ECO:0008006" key="6">
    <source>
        <dbReference type="Google" id="ProtNLM"/>
    </source>
</evidence>
<keyword evidence="3" id="KW-0812">Transmembrane</keyword>
<reference evidence="4" key="1">
    <citation type="journal article" date="2010" name="Int. J. Syst. Evol. Microbiol.">
        <title>Porticoccus litoralis gen. nov., sp. nov., a gammaproteobacterium isolated from the Yellow Sea.</title>
        <authorList>
            <person name="Oh H.M."/>
            <person name="Kim H."/>
            <person name="Kim K.M."/>
            <person name="Min G.S."/>
            <person name="Cho J.C."/>
        </authorList>
    </citation>
    <scope>NUCLEOTIDE SEQUENCE</scope>
    <source>
        <strain evidence="4">DSM 25064</strain>
    </source>
</reference>
<proteinExistence type="predicted"/>
<keyword evidence="3" id="KW-0472">Membrane</keyword>
<keyword evidence="1" id="KW-0175">Coiled coil</keyword>
<dbReference type="EMBL" id="JAUUUU010000001">
    <property type="protein sequence ID" value="MDP1520003.1"/>
    <property type="molecule type" value="Genomic_DNA"/>
</dbReference>
<feature type="region of interest" description="Disordered" evidence="2">
    <location>
        <begin position="1"/>
        <end position="49"/>
    </location>
</feature>
<evidence type="ECO:0000256" key="3">
    <source>
        <dbReference type="SAM" id="Phobius"/>
    </source>
</evidence>
<reference evidence="4" key="2">
    <citation type="submission" date="2023-08" db="EMBL/GenBank/DDBJ databases">
        <authorList>
            <person name="Luo J."/>
        </authorList>
    </citation>
    <scope>NUCLEOTIDE SEQUENCE</scope>
    <source>
        <strain evidence="4">DSM 25064</strain>
    </source>
</reference>
<evidence type="ECO:0000313" key="5">
    <source>
        <dbReference type="Proteomes" id="UP001178354"/>
    </source>
</evidence>
<dbReference type="Proteomes" id="UP001178354">
    <property type="component" value="Unassembled WGS sequence"/>
</dbReference>
<evidence type="ECO:0000256" key="1">
    <source>
        <dbReference type="SAM" id="Coils"/>
    </source>
</evidence>
<evidence type="ECO:0000313" key="4">
    <source>
        <dbReference type="EMBL" id="MDP1520003.1"/>
    </source>
</evidence>
<keyword evidence="3" id="KW-1133">Transmembrane helix</keyword>
<comment type="caution">
    <text evidence="4">The sequence shown here is derived from an EMBL/GenBank/DDBJ whole genome shotgun (WGS) entry which is preliminary data.</text>
</comment>
<feature type="coiled-coil region" evidence="1">
    <location>
        <begin position="197"/>
        <end position="224"/>
    </location>
</feature>
<gene>
    <name evidence="4" type="ORF">Q8A57_03385</name>
</gene>
<sequence>MSDSDNPRFDPIVPTSDDRIGRGEGRERGADNVRPSRERPRAKPPAPSGSVGTLWKFLLLVVVLGVAGLGYFFVEQTQRFETLQTRFNDLEAKIVSTDESLSQSGAALSVKLKEHQTSLDEHWSEIKKLWGVAYDRNRKSIEDQGKSIDDQAKAVKGLQASMSARKKEIETLTGKVDKATKSVESAASSALAAKLEVNDLVSQVQDVADRLARMEQTINDSKQSLNARVAGNEEAIRAIDAYRLQINRDLQLIKQQLGAPPG</sequence>
<keyword evidence="5" id="KW-1185">Reference proteome</keyword>
<dbReference type="Gene3D" id="3.90.20.10">
    <property type="match status" value="1"/>
</dbReference>
<dbReference type="RefSeq" id="WP_305169516.1">
    <property type="nucleotide sequence ID" value="NZ_JAUUUU010000001.1"/>
</dbReference>
<protein>
    <recommendedName>
        <fullName evidence="6">Chromosome partition protein Smc</fullName>
    </recommendedName>
</protein>
<organism evidence="4 5">
    <name type="scientific">Porticoccus litoralis</name>
    <dbReference type="NCBI Taxonomy" id="434086"/>
    <lineage>
        <taxon>Bacteria</taxon>
        <taxon>Pseudomonadati</taxon>
        <taxon>Pseudomonadota</taxon>
        <taxon>Gammaproteobacteria</taxon>
        <taxon>Cellvibrionales</taxon>
        <taxon>Porticoccaceae</taxon>
        <taxon>Porticoccus</taxon>
    </lineage>
</organism>